<organism evidence="1 2">
    <name type="scientific">Phocaeicola vulgatus str. 3775 SL</name>
    <name type="common">B</name>
    <name type="synonym">iv</name>
    <dbReference type="NCBI Taxonomy" id="1339350"/>
    <lineage>
        <taxon>Bacteria</taxon>
        <taxon>Pseudomonadati</taxon>
        <taxon>Bacteroidota</taxon>
        <taxon>Bacteroidia</taxon>
        <taxon>Bacteroidales</taxon>
        <taxon>Bacteroidaceae</taxon>
        <taxon>Phocaeicola</taxon>
    </lineage>
</organism>
<dbReference type="PATRIC" id="fig|1339350.3.peg.4779"/>
<dbReference type="RefSeq" id="WP_007569752.1">
    <property type="nucleotide sequence ID" value="NZ_JNHI01000133.1"/>
</dbReference>
<evidence type="ECO:0000313" key="2">
    <source>
        <dbReference type="Proteomes" id="UP000028134"/>
    </source>
</evidence>
<reference evidence="1 2" key="1">
    <citation type="submission" date="2014-04" db="EMBL/GenBank/DDBJ databases">
        <authorList>
            <person name="Sears C."/>
            <person name="Carroll K."/>
            <person name="Sack B.R."/>
            <person name="Qadri F."/>
            <person name="Myers L.L."/>
            <person name="Chung G.-T."/>
            <person name="Escheverria P."/>
            <person name="Fraser C.M."/>
            <person name="Sadzewicz L."/>
            <person name="Shefchek K.A."/>
            <person name="Tallon L."/>
            <person name="Das S.P."/>
            <person name="Daugherty S."/>
            <person name="Mongodin E.F."/>
        </authorList>
    </citation>
    <scope>NUCLEOTIDE SEQUENCE [LARGE SCALE GENOMIC DNA]</scope>
    <source>
        <strain evidence="2">3775 SL(B) 10 (iv)</strain>
    </source>
</reference>
<gene>
    <name evidence="1" type="ORF">M097_5073</name>
</gene>
<sequence>MKNLKFAEALNSEVENIVENTKVSAAFVQELKEAFLMFPVRTDMRFKQSSKGELIISVTVVYATGMTQHFEGAGDADLISAIHFGMAKMINGLHDYKAEEHEVEIAQEGENLVMELFKQYMNSTMRGYIEADWYNNSGERYRCVRFSSTFNGNVKFCMKATDEVNSLICEACKPEWMKKSEAEAKQQVPKQNEVA</sequence>
<dbReference type="Proteomes" id="UP000028134">
    <property type="component" value="Unassembled WGS sequence"/>
</dbReference>
<name>A0A078QKC5_PHOVU</name>
<comment type="caution">
    <text evidence="1">The sequence shown here is derived from an EMBL/GenBank/DDBJ whole genome shotgun (WGS) entry which is preliminary data.</text>
</comment>
<accession>A0A078QKC5</accession>
<dbReference type="AlphaFoldDB" id="A0A078QKC5"/>
<evidence type="ECO:0000313" key="1">
    <source>
        <dbReference type="EMBL" id="KDS22891.1"/>
    </source>
</evidence>
<dbReference type="GeneID" id="5304083"/>
<dbReference type="EMBL" id="JNHI01000133">
    <property type="protein sequence ID" value="KDS22891.1"/>
    <property type="molecule type" value="Genomic_DNA"/>
</dbReference>
<proteinExistence type="predicted"/>
<protein>
    <submittedName>
        <fullName evidence="1">Uncharacterized protein</fullName>
    </submittedName>
</protein>